<dbReference type="OrthoDB" id="9989435at2759"/>
<organism evidence="1 6">
    <name type="scientific">Rotaria magnacalcarata</name>
    <dbReference type="NCBI Taxonomy" id="392030"/>
    <lineage>
        <taxon>Eukaryota</taxon>
        <taxon>Metazoa</taxon>
        <taxon>Spiralia</taxon>
        <taxon>Gnathifera</taxon>
        <taxon>Rotifera</taxon>
        <taxon>Eurotatoria</taxon>
        <taxon>Bdelloidea</taxon>
        <taxon>Philodinida</taxon>
        <taxon>Philodinidae</taxon>
        <taxon>Rotaria</taxon>
    </lineage>
</organism>
<sequence length="128" mass="14785">MSAASPLVACWLDSNIGVTDAYPELKQRFSGVSERIERWYYFDSGDEFNRFIDENPNITLVTIMSGHLAKTLVTAVSDRTSLHSVYIFCGNTEKYQSLLLNEHKVKGVFNFEDDLYRKMYSDLHQEFP</sequence>
<gene>
    <name evidence="5" type="ORF">BYL167_LOCUS71199</name>
    <name evidence="1" type="ORF">CJN711_LOCUS19960</name>
    <name evidence="2" type="ORF">KQP761_LOCUS11613</name>
    <name evidence="3" type="ORF">MBJ925_LOCUS38164</name>
    <name evidence="4" type="ORF">SMN809_LOCUS7802</name>
</gene>
<dbReference type="EMBL" id="CAJNRE010021281">
    <property type="protein sequence ID" value="CAF2255447.1"/>
    <property type="molecule type" value="Genomic_DNA"/>
</dbReference>
<dbReference type="Proteomes" id="UP000663855">
    <property type="component" value="Unassembled WGS sequence"/>
</dbReference>
<accession>A0A815IBG2</accession>
<evidence type="ECO:0000313" key="1">
    <source>
        <dbReference type="EMBL" id="CAF1361515.1"/>
    </source>
</evidence>
<evidence type="ECO:0000313" key="2">
    <source>
        <dbReference type="EMBL" id="CAF1443061.1"/>
    </source>
</evidence>
<dbReference type="Proteomes" id="UP000663834">
    <property type="component" value="Unassembled WGS sequence"/>
</dbReference>
<dbReference type="EMBL" id="CAJNOV010009378">
    <property type="protein sequence ID" value="CAF1361515.1"/>
    <property type="molecule type" value="Genomic_DNA"/>
</dbReference>
<protein>
    <submittedName>
        <fullName evidence="1">Uncharacterized protein</fullName>
    </submittedName>
</protein>
<dbReference type="EMBL" id="CAJNOW010005200">
    <property type="protein sequence ID" value="CAF1443061.1"/>
    <property type="molecule type" value="Genomic_DNA"/>
</dbReference>
<dbReference type="AlphaFoldDB" id="A0A815IBG2"/>
<dbReference type="Proteomes" id="UP000681967">
    <property type="component" value="Unassembled WGS sequence"/>
</dbReference>
<dbReference type="EMBL" id="CAJOBI010002319">
    <property type="protein sequence ID" value="CAF3923583.1"/>
    <property type="molecule type" value="Genomic_DNA"/>
</dbReference>
<evidence type="ECO:0000313" key="4">
    <source>
        <dbReference type="EMBL" id="CAF3923583.1"/>
    </source>
</evidence>
<comment type="caution">
    <text evidence="1">The sequence shown here is derived from an EMBL/GenBank/DDBJ whole genome shotgun (WGS) entry which is preliminary data.</text>
</comment>
<dbReference type="EMBL" id="CAJOBH010254781">
    <property type="protein sequence ID" value="CAF5146079.1"/>
    <property type="molecule type" value="Genomic_DNA"/>
</dbReference>
<evidence type="ECO:0000313" key="5">
    <source>
        <dbReference type="EMBL" id="CAF5146079.1"/>
    </source>
</evidence>
<dbReference type="Proteomes" id="UP000663824">
    <property type="component" value="Unassembled WGS sequence"/>
</dbReference>
<evidence type="ECO:0000313" key="6">
    <source>
        <dbReference type="Proteomes" id="UP000663855"/>
    </source>
</evidence>
<proteinExistence type="predicted"/>
<dbReference type="Proteomes" id="UP000676336">
    <property type="component" value="Unassembled WGS sequence"/>
</dbReference>
<evidence type="ECO:0000313" key="3">
    <source>
        <dbReference type="EMBL" id="CAF2255447.1"/>
    </source>
</evidence>
<reference evidence="1" key="1">
    <citation type="submission" date="2021-02" db="EMBL/GenBank/DDBJ databases">
        <authorList>
            <person name="Nowell W R."/>
        </authorList>
    </citation>
    <scope>NUCLEOTIDE SEQUENCE</scope>
</reference>
<name>A0A815IBG2_9BILA</name>